<dbReference type="SUPFAM" id="SSF64182">
    <property type="entry name" value="DHH phosphoesterases"/>
    <property type="match status" value="1"/>
</dbReference>
<evidence type="ECO:0000259" key="1">
    <source>
        <dbReference type="Pfam" id="PF01368"/>
    </source>
</evidence>
<dbReference type="Gene3D" id="3.10.310.30">
    <property type="match status" value="1"/>
</dbReference>
<proteinExistence type="predicted"/>
<evidence type="ECO:0008006" key="5">
    <source>
        <dbReference type="Google" id="ProtNLM"/>
    </source>
</evidence>
<dbReference type="Pfam" id="PF02272">
    <property type="entry name" value="DHHA1"/>
    <property type="match status" value="1"/>
</dbReference>
<dbReference type="InterPro" id="IPR003156">
    <property type="entry name" value="DHHA1_dom"/>
</dbReference>
<dbReference type="EMBL" id="LJUI01000004">
    <property type="protein sequence ID" value="KPK71315.1"/>
    <property type="molecule type" value="Genomic_DNA"/>
</dbReference>
<comment type="caution">
    <text evidence="3">The sequence shown here is derived from an EMBL/GenBank/DDBJ whole genome shotgun (WGS) entry which is preliminary data.</text>
</comment>
<feature type="domain" description="DDH" evidence="1">
    <location>
        <begin position="15"/>
        <end position="169"/>
    </location>
</feature>
<dbReference type="InterPro" id="IPR038763">
    <property type="entry name" value="DHH_sf"/>
</dbReference>
<name>A0A0S8GDW9_UNCT6</name>
<evidence type="ECO:0000313" key="3">
    <source>
        <dbReference type="EMBL" id="KPK71315.1"/>
    </source>
</evidence>
<reference evidence="3 4" key="1">
    <citation type="journal article" date="2015" name="Microbiome">
        <title>Genomic resolution of linkages in carbon, nitrogen, and sulfur cycling among widespread estuary sediment bacteria.</title>
        <authorList>
            <person name="Baker B.J."/>
            <person name="Lazar C.S."/>
            <person name="Teske A.P."/>
            <person name="Dick G.J."/>
        </authorList>
    </citation>
    <scope>NUCLEOTIDE SEQUENCE [LARGE SCALE GENOMIC DNA]</scope>
    <source>
        <strain evidence="3">SM23_40</strain>
    </source>
</reference>
<organism evidence="3 4">
    <name type="scientific">candidate division TA06 bacterium SM23_40</name>
    <dbReference type="NCBI Taxonomy" id="1703774"/>
    <lineage>
        <taxon>Bacteria</taxon>
        <taxon>Bacteria division TA06</taxon>
    </lineage>
</organism>
<evidence type="ECO:0000313" key="4">
    <source>
        <dbReference type="Proteomes" id="UP000051717"/>
    </source>
</evidence>
<evidence type="ECO:0000259" key="2">
    <source>
        <dbReference type="Pfam" id="PF02272"/>
    </source>
</evidence>
<accession>A0A0S8GDW9</accession>
<dbReference type="PANTHER" id="PTHR47618:SF1">
    <property type="entry name" value="BIFUNCTIONAL OLIGORIBONUCLEASE AND PAP PHOSPHATASE NRNA"/>
    <property type="match status" value="1"/>
</dbReference>
<dbReference type="PATRIC" id="fig|1703774.3.peg.2123"/>
<dbReference type="Gene3D" id="3.90.1640.10">
    <property type="entry name" value="inorganic pyrophosphatase (n-terminal core)"/>
    <property type="match status" value="1"/>
</dbReference>
<dbReference type="GO" id="GO:0003676">
    <property type="term" value="F:nucleic acid binding"/>
    <property type="evidence" value="ECO:0007669"/>
    <property type="project" value="InterPro"/>
</dbReference>
<sequence>MWERVIQAISDHHRFVITTHLNPDGDAIGSELALAEFLADLSKEVRIINVHPAPHSYQFLPGSDRILLFDSDEARDWLRRVDAAFVLDISTWARLGALGNLLTERAVPTICIDHHPSPDHGPGSAADVSAEGPILVVDVGASATGELVYDLIMGVKGTLSPSQAEAIYVALLTDTGSFRFPNTTARTHRIAADLVEMGIDPARIYDCIYGRSSMPRLQLMGRALTSIETRCDGKIAYVAVTQRMLEETGAQPDDTEGLVDLARRVEGVEISLCFVEQGDGKVKLSVRSPGVVRVNGLARQFGGGGHAYASGALPEGELDAVIEEVIGEACRLVRETHYERERCGEGAAGE</sequence>
<dbReference type="PANTHER" id="PTHR47618">
    <property type="entry name" value="BIFUNCTIONAL OLIGORIBONUCLEASE AND PAP PHOSPHATASE NRNA"/>
    <property type="match status" value="1"/>
</dbReference>
<protein>
    <recommendedName>
        <fullName evidence="5">DDH domain-containing protein</fullName>
    </recommendedName>
</protein>
<dbReference type="Proteomes" id="UP000051717">
    <property type="component" value="Unassembled WGS sequence"/>
</dbReference>
<gene>
    <name evidence="3" type="ORF">AMJ82_00875</name>
</gene>
<dbReference type="AlphaFoldDB" id="A0A0S8GDW9"/>
<dbReference type="Pfam" id="PF01368">
    <property type="entry name" value="DHH"/>
    <property type="match status" value="1"/>
</dbReference>
<dbReference type="InterPro" id="IPR001667">
    <property type="entry name" value="DDH_dom"/>
</dbReference>
<feature type="domain" description="DHHA1" evidence="2">
    <location>
        <begin position="235"/>
        <end position="325"/>
    </location>
</feature>
<dbReference type="InterPro" id="IPR051319">
    <property type="entry name" value="Oligoribo/pAp-PDE_c-di-AMP_PDE"/>
</dbReference>